<organism evidence="4 5">
    <name type="scientific">Chryseobacterium luteum</name>
    <dbReference type="NCBI Taxonomy" id="421531"/>
    <lineage>
        <taxon>Bacteria</taxon>
        <taxon>Pseudomonadati</taxon>
        <taxon>Bacteroidota</taxon>
        <taxon>Flavobacteriia</taxon>
        <taxon>Flavobacteriales</taxon>
        <taxon>Weeksellaceae</taxon>
        <taxon>Chryseobacterium group</taxon>
        <taxon>Chryseobacterium</taxon>
    </lineage>
</organism>
<dbReference type="Pfam" id="PF00440">
    <property type="entry name" value="TetR_N"/>
    <property type="match status" value="1"/>
</dbReference>
<protein>
    <submittedName>
        <fullName evidence="4">TetR family transcriptional regulator</fullName>
    </submittedName>
</protein>
<evidence type="ECO:0000259" key="3">
    <source>
        <dbReference type="PROSITE" id="PS50977"/>
    </source>
</evidence>
<name>A0A085Z3J2_9FLAO</name>
<evidence type="ECO:0000313" key="5">
    <source>
        <dbReference type="Proteomes" id="UP000028703"/>
    </source>
</evidence>
<keyword evidence="5" id="KW-1185">Reference proteome</keyword>
<dbReference type="AlphaFoldDB" id="A0A085Z3J2"/>
<accession>A0A085Z3J2</accession>
<proteinExistence type="predicted"/>
<dbReference type="OrthoDB" id="9798857at2"/>
<comment type="caution">
    <text evidence="4">The sequence shown here is derived from an EMBL/GenBank/DDBJ whole genome shotgun (WGS) entry which is preliminary data.</text>
</comment>
<dbReference type="Gene3D" id="1.10.357.10">
    <property type="entry name" value="Tetracycline Repressor, domain 2"/>
    <property type="match status" value="1"/>
</dbReference>
<keyword evidence="1 2" id="KW-0238">DNA-binding</keyword>
<dbReference type="InterPro" id="IPR009057">
    <property type="entry name" value="Homeodomain-like_sf"/>
</dbReference>
<feature type="domain" description="HTH tetR-type" evidence="3">
    <location>
        <begin position="5"/>
        <end position="65"/>
    </location>
</feature>
<dbReference type="Proteomes" id="UP000028703">
    <property type="component" value="Unassembled WGS sequence"/>
</dbReference>
<dbReference type="EMBL" id="JPRO01000020">
    <property type="protein sequence ID" value="KFE99005.1"/>
    <property type="molecule type" value="Genomic_DNA"/>
</dbReference>
<evidence type="ECO:0000256" key="2">
    <source>
        <dbReference type="PROSITE-ProRule" id="PRU00335"/>
    </source>
</evidence>
<reference evidence="4 5" key="1">
    <citation type="submission" date="2014-07" db="EMBL/GenBank/DDBJ databases">
        <title>Genome of Chryseobacterium luteum DSM 18605.</title>
        <authorList>
            <person name="Stropko S.J."/>
            <person name="Pipes S.E."/>
            <person name="Newman J.D."/>
        </authorList>
    </citation>
    <scope>NUCLEOTIDE SEQUENCE [LARGE SCALE GENOMIC DNA]</scope>
    <source>
        <strain evidence="4 5">DSM 18605</strain>
    </source>
</reference>
<evidence type="ECO:0000256" key="1">
    <source>
        <dbReference type="ARBA" id="ARBA00023125"/>
    </source>
</evidence>
<gene>
    <name evidence="4" type="ORF">IX38_18345</name>
</gene>
<sequence length="187" mass="21088">MRPQKILDTDMIAGLTKVFRDKGYEGASLNDLAEVTGLKKASLYHRFPNGKQEMAECVLNNIDQWVDDHIFFPLMDKNKPTKLRLKDALKNIEILYDSGKETCVLRAFSMHSGLSLFEQQIKSGMDKWISAFTALGIALKLTSTESQQNAIQTLIELQGSLIVTKGLADTSIFKNTLKNIEKRYSIE</sequence>
<dbReference type="SUPFAM" id="SSF46689">
    <property type="entry name" value="Homeodomain-like"/>
    <property type="match status" value="1"/>
</dbReference>
<dbReference type="STRING" id="421531.IX38_18345"/>
<dbReference type="GO" id="GO:0003677">
    <property type="term" value="F:DNA binding"/>
    <property type="evidence" value="ECO:0007669"/>
    <property type="project" value="UniProtKB-UniRule"/>
</dbReference>
<dbReference type="InterPro" id="IPR001647">
    <property type="entry name" value="HTH_TetR"/>
</dbReference>
<dbReference type="eggNOG" id="COG1309">
    <property type="taxonomic scope" value="Bacteria"/>
</dbReference>
<dbReference type="RefSeq" id="WP_034707146.1">
    <property type="nucleotide sequence ID" value="NZ_JPRO01000020.1"/>
</dbReference>
<evidence type="ECO:0000313" key="4">
    <source>
        <dbReference type="EMBL" id="KFE99005.1"/>
    </source>
</evidence>
<dbReference type="PROSITE" id="PS50977">
    <property type="entry name" value="HTH_TETR_2"/>
    <property type="match status" value="1"/>
</dbReference>
<feature type="DNA-binding region" description="H-T-H motif" evidence="2">
    <location>
        <begin position="28"/>
        <end position="47"/>
    </location>
</feature>